<dbReference type="OrthoDB" id="9806440at2"/>
<protein>
    <submittedName>
        <fullName evidence="8">Type III secretion protein S</fullName>
    </submittedName>
</protein>
<evidence type="ECO:0000256" key="5">
    <source>
        <dbReference type="ARBA" id="ARBA00022989"/>
    </source>
</evidence>
<dbReference type="NCBIfam" id="TIGR01403">
    <property type="entry name" value="fliQ_rel_III"/>
    <property type="match status" value="1"/>
</dbReference>
<accession>A0A1I3PPF9</accession>
<dbReference type="PANTHER" id="PTHR34040">
    <property type="entry name" value="FLAGELLAR BIOSYNTHETIC PROTEIN FLIQ"/>
    <property type="match status" value="1"/>
</dbReference>
<reference evidence="9" key="1">
    <citation type="submission" date="2016-10" db="EMBL/GenBank/DDBJ databases">
        <authorList>
            <person name="Varghese N."/>
            <person name="Submissions S."/>
        </authorList>
    </citation>
    <scope>NUCLEOTIDE SEQUENCE [LARGE SCALE GENOMIC DNA]</scope>
    <source>
        <strain evidence="9">DSM 5918</strain>
    </source>
</reference>
<dbReference type="PANTHER" id="PTHR34040:SF2">
    <property type="entry name" value="FLAGELLAR BIOSYNTHETIC PROTEIN FLIQ"/>
    <property type="match status" value="1"/>
</dbReference>
<dbReference type="GO" id="GO:0009306">
    <property type="term" value="P:protein secretion"/>
    <property type="evidence" value="ECO:0007669"/>
    <property type="project" value="InterPro"/>
</dbReference>
<comment type="subcellular location">
    <subcellularLocation>
        <location evidence="1">Cell membrane</location>
        <topology evidence="1">Multi-pass membrane protein</topology>
    </subcellularLocation>
</comment>
<feature type="transmembrane region" description="Helical" evidence="7">
    <location>
        <begin position="48"/>
        <end position="68"/>
    </location>
</feature>
<evidence type="ECO:0000256" key="3">
    <source>
        <dbReference type="ARBA" id="ARBA00022475"/>
    </source>
</evidence>
<dbReference type="STRING" id="52560.SAMN04488082_10271"/>
<evidence type="ECO:0000256" key="4">
    <source>
        <dbReference type="ARBA" id="ARBA00022692"/>
    </source>
</evidence>
<evidence type="ECO:0000313" key="8">
    <source>
        <dbReference type="EMBL" id="SFJ23448.1"/>
    </source>
</evidence>
<name>A0A1I3PPF9_9BACT</name>
<dbReference type="InterPro" id="IPR002191">
    <property type="entry name" value="Bac_export_3"/>
</dbReference>
<proteinExistence type="inferred from homology"/>
<dbReference type="Pfam" id="PF01313">
    <property type="entry name" value="Bac_export_3"/>
    <property type="match status" value="1"/>
</dbReference>
<dbReference type="GO" id="GO:0005886">
    <property type="term" value="C:plasma membrane"/>
    <property type="evidence" value="ECO:0007669"/>
    <property type="project" value="UniProtKB-SubCell"/>
</dbReference>
<dbReference type="EMBL" id="FORX01000002">
    <property type="protein sequence ID" value="SFJ23448.1"/>
    <property type="molecule type" value="Genomic_DNA"/>
</dbReference>
<evidence type="ECO:0000256" key="7">
    <source>
        <dbReference type="SAM" id="Phobius"/>
    </source>
</evidence>
<evidence type="ECO:0000256" key="6">
    <source>
        <dbReference type="ARBA" id="ARBA00023136"/>
    </source>
</evidence>
<dbReference type="InterPro" id="IPR006306">
    <property type="entry name" value="T3SS_HrpO"/>
</dbReference>
<organism evidence="8 9">
    <name type="scientific">Desulfomicrobium apsheronum</name>
    <dbReference type="NCBI Taxonomy" id="52560"/>
    <lineage>
        <taxon>Bacteria</taxon>
        <taxon>Pseudomonadati</taxon>
        <taxon>Thermodesulfobacteriota</taxon>
        <taxon>Desulfovibrionia</taxon>
        <taxon>Desulfovibrionales</taxon>
        <taxon>Desulfomicrobiaceae</taxon>
        <taxon>Desulfomicrobium</taxon>
    </lineage>
</organism>
<dbReference type="AlphaFoldDB" id="A0A1I3PPF9"/>
<evidence type="ECO:0000313" key="9">
    <source>
        <dbReference type="Proteomes" id="UP000198635"/>
    </source>
</evidence>
<keyword evidence="4 7" id="KW-0812">Transmembrane</keyword>
<keyword evidence="9" id="KW-1185">Reference proteome</keyword>
<dbReference type="PIRSF" id="PIRSF004669">
    <property type="entry name" value="FliQ"/>
    <property type="match status" value="1"/>
</dbReference>
<evidence type="ECO:0000256" key="1">
    <source>
        <dbReference type="ARBA" id="ARBA00004651"/>
    </source>
</evidence>
<keyword evidence="5 7" id="KW-1133">Transmembrane helix</keyword>
<keyword evidence="6 7" id="KW-0472">Membrane</keyword>
<dbReference type="PRINTS" id="PR00952">
    <property type="entry name" value="TYPE3IMQPROT"/>
</dbReference>
<dbReference type="Proteomes" id="UP000198635">
    <property type="component" value="Unassembled WGS sequence"/>
</dbReference>
<evidence type="ECO:0000256" key="2">
    <source>
        <dbReference type="ARBA" id="ARBA00006156"/>
    </source>
</evidence>
<feature type="transmembrane region" description="Helical" evidence="7">
    <location>
        <begin position="12"/>
        <end position="36"/>
    </location>
</feature>
<sequence length="86" mass="9439">MEVTAINYAVQALYLVLMLSLPPIVVASVVGIIFSLIQAITQLQEQTLSFGVKLIAVIATLFVMGGWLSGQILRYATEIFNNFYLS</sequence>
<keyword evidence="3" id="KW-1003">Cell membrane</keyword>
<comment type="similarity">
    <text evidence="2">Belongs to the FliQ/MopD/SpaQ family.</text>
</comment>
<dbReference type="RefSeq" id="WP_092372554.1">
    <property type="nucleotide sequence ID" value="NZ_FORX01000002.1"/>
</dbReference>
<gene>
    <name evidence="8" type="ORF">SAMN04488082_10271</name>
</gene>